<dbReference type="Pfam" id="PF00012">
    <property type="entry name" value="HSP70"/>
    <property type="match status" value="1"/>
</dbReference>
<proteinExistence type="predicted"/>
<name>A0AAN7YEB8_9EURO</name>
<organism evidence="4 5">
    <name type="scientific">Lithohypha guttulata</name>
    <dbReference type="NCBI Taxonomy" id="1690604"/>
    <lineage>
        <taxon>Eukaryota</taxon>
        <taxon>Fungi</taxon>
        <taxon>Dikarya</taxon>
        <taxon>Ascomycota</taxon>
        <taxon>Pezizomycotina</taxon>
        <taxon>Eurotiomycetes</taxon>
        <taxon>Chaetothyriomycetidae</taxon>
        <taxon>Chaetothyriales</taxon>
        <taxon>Trichomeriaceae</taxon>
        <taxon>Lithohypha</taxon>
    </lineage>
</organism>
<dbReference type="AlphaFoldDB" id="A0AAN7YEB8"/>
<keyword evidence="1" id="KW-0547">Nucleotide-binding</keyword>
<dbReference type="InterPro" id="IPR043129">
    <property type="entry name" value="ATPase_NBD"/>
</dbReference>
<dbReference type="Gene3D" id="3.30.420.40">
    <property type="match status" value="2"/>
</dbReference>
<evidence type="ECO:0000256" key="1">
    <source>
        <dbReference type="ARBA" id="ARBA00022741"/>
    </source>
</evidence>
<dbReference type="EMBL" id="JAVRRJ010000008">
    <property type="protein sequence ID" value="KAK5082464.1"/>
    <property type="molecule type" value="Genomic_DNA"/>
</dbReference>
<feature type="compositionally biased region" description="Polar residues" evidence="3">
    <location>
        <begin position="61"/>
        <end position="73"/>
    </location>
</feature>
<dbReference type="CDD" id="cd10170">
    <property type="entry name" value="ASKHA_NBD_HSP70"/>
    <property type="match status" value="1"/>
</dbReference>
<accession>A0AAN7YEB8</accession>
<sequence length="637" mass="71086">MERRSVNRAPSVVSRDADDYRVPNLLDDNDEALATELDRDRYKKGPPSPLLGKVTKAILQPSDNLQQRSSVHESSPYKHNAVSQPKNEPSIYRQHKDPGSYALTPGSSRVVIAIDYGTTYTGFALAGSFSEHADLQKIEVLQSWGSSGGNQSKVRSMISYMKSSTGETQWGSNISDQATAMVNTKLELEPQATRFDELELTWLLLKGTGNLAFDHLKKIGPNPIYPSASPGKIVTDYLAHICKSACESGSFETVDLTKLAETNTPLDIVITVPANWSLQAIDATFKAVRGAGFNRVRFPTLADTILVSEPEAAAFFAIRDHQTSSGVNLVIDDCFILCDAGGGTVDVVSYQVKKVTPHLQLEKVTEPSSGKYGSAFIDIAFKRWLRHVLGDDCYAKLDPLNARTRISTHSVESGPMRKLLEQFIVKKQLFSNSTQNIKIDLPEPLNMMDKEGRVRQGELTIYSEEMKDLFDDCVDGVINLLDDQIEKLRKAKQRRARDVFLVGGFGASPYLKEQLKESLDDLRGSKLRRPDSEKSLTAVVQGAVVYGVEKSRHKSIKYMSAITESFGIVLNDRFEWLIRKGDLVLSSEKRTIYSKRFSLTSTILSMGKYDMPIYRYKKRCEDDDDVPDLWEDGQHGE</sequence>
<keyword evidence="2" id="KW-0067">ATP-binding</keyword>
<dbReference type="GO" id="GO:0140662">
    <property type="term" value="F:ATP-dependent protein folding chaperone"/>
    <property type="evidence" value="ECO:0007669"/>
    <property type="project" value="InterPro"/>
</dbReference>
<dbReference type="Proteomes" id="UP001309876">
    <property type="component" value="Unassembled WGS sequence"/>
</dbReference>
<dbReference type="InterPro" id="IPR013126">
    <property type="entry name" value="Hsp_70_fam"/>
</dbReference>
<comment type="caution">
    <text evidence="4">The sequence shown here is derived from an EMBL/GenBank/DDBJ whole genome shotgun (WGS) entry which is preliminary data.</text>
</comment>
<dbReference type="PANTHER" id="PTHR14187">
    <property type="entry name" value="ALPHA KINASE/ELONGATION FACTOR 2 KINASE"/>
    <property type="match status" value="1"/>
</dbReference>
<dbReference type="Gene3D" id="3.90.640.10">
    <property type="entry name" value="Actin, Chain A, domain 4"/>
    <property type="match status" value="1"/>
</dbReference>
<feature type="region of interest" description="Disordered" evidence="3">
    <location>
        <begin position="1"/>
        <end position="100"/>
    </location>
</feature>
<evidence type="ECO:0000256" key="2">
    <source>
        <dbReference type="ARBA" id="ARBA00022840"/>
    </source>
</evidence>
<evidence type="ECO:0008006" key="6">
    <source>
        <dbReference type="Google" id="ProtNLM"/>
    </source>
</evidence>
<evidence type="ECO:0000313" key="4">
    <source>
        <dbReference type="EMBL" id="KAK5082464.1"/>
    </source>
</evidence>
<evidence type="ECO:0000256" key="3">
    <source>
        <dbReference type="SAM" id="MobiDB-lite"/>
    </source>
</evidence>
<dbReference type="GO" id="GO:0005524">
    <property type="term" value="F:ATP binding"/>
    <property type="evidence" value="ECO:0007669"/>
    <property type="project" value="UniProtKB-KW"/>
</dbReference>
<dbReference type="PANTHER" id="PTHR14187:SF82">
    <property type="entry name" value="FAMILY CHAPERONE, PUTATIVE (AFU_ORTHOLOGUE AFUA_7G08575)-RELATED"/>
    <property type="match status" value="1"/>
</dbReference>
<dbReference type="SUPFAM" id="SSF53067">
    <property type="entry name" value="Actin-like ATPase domain"/>
    <property type="match status" value="2"/>
</dbReference>
<reference evidence="4 5" key="1">
    <citation type="submission" date="2023-08" db="EMBL/GenBank/DDBJ databases">
        <title>Black Yeasts Isolated from many extreme environments.</title>
        <authorList>
            <person name="Coleine C."/>
            <person name="Stajich J.E."/>
            <person name="Selbmann L."/>
        </authorList>
    </citation>
    <scope>NUCLEOTIDE SEQUENCE [LARGE SCALE GENOMIC DNA]</scope>
    <source>
        <strain evidence="4 5">CCFEE 5910</strain>
    </source>
</reference>
<gene>
    <name evidence="4" type="ORF">LTR05_007611</name>
</gene>
<keyword evidence="5" id="KW-1185">Reference proteome</keyword>
<evidence type="ECO:0000313" key="5">
    <source>
        <dbReference type="Proteomes" id="UP001309876"/>
    </source>
</evidence>
<protein>
    <recommendedName>
        <fullName evidence="6">Actin-like ATPase domain-containing protein</fullName>
    </recommendedName>
</protein>